<feature type="domain" description="DUF4031" evidence="1">
    <location>
        <begin position="3"/>
        <end position="76"/>
    </location>
</feature>
<accession>A0A7L4YPY2</accession>
<sequence length="87" mass="9729">MTIYIDRPIWPGHGRVWSHLISSESVAELQEFADALGLPRRAFDRDHYDVPSERFETALEAGAVLATSQELVRHLYAAGLRPRPGTG</sequence>
<reference evidence="2 3" key="1">
    <citation type="journal article" date="2018" name="Int. J. Syst. Evol. Microbiol.">
        <title>Epidermidibacterium keratini gen. nov., sp. nov., a member of the family Sporichthyaceae, isolated from keratin epidermis.</title>
        <authorList>
            <person name="Lee D.G."/>
            <person name="Trujillo M.E."/>
            <person name="Kang S."/>
            <person name="Nam J.J."/>
            <person name="Kim Y.J."/>
        </authorList>
    </citation>
    <scope>NUCLEOTIDE SEQUENCE [LARGE SCALE GENOMIC DNA]</scope>
    <source>
        <strain evidence="2 3">EPI-7</strain>
    </source>
</reference>
<dbReference type="OrthoDB" id="9808993at2"/>
<dbReference type="Proteomes" id="UP000463857">
    <property type="component" value="Chromosome"/>
</dbReference>
<dbReference type="InParanoid" id="A0A7L4YPY2"/>
<protein>
    <submittedName>
        <fullName evidence="2">DUF4031 domain-containing protein</fullName>
    </submittedName>
</protein>
<name>A0A7L4YPY2_9ACTN</name>
<keyword evidence="3" id="KW-1185">Reference proteome</keyword>
<organism evidence="2 3">
    <name type="scientific">Epidermidibacterium keratini</name>
    <dbReference type="NCBI Taxonomy" id="1891644"/>
    <lineage>
        <taxon>Bacteria</taxon>
        <taxon>Bacillati</taxon>
        <taxon>Actinomycetota</taxon>
        <taxon>Actinomycetes</taxon>
        <taxon>Sporichthyales</taxon>
        <taxon>Sporichthyaceae</taxon>
        <taxon>Epidermidibacterium</taxon>
    </lineage>
</organism>
<dbReference type="InterPro" id="IPR025109">
    <property type="entry name" value="DUF4031"/>
</dbReference>
<dbReference type="KEGG" id="eke:EK0264_13050"/>
<dbReference type="Pfam" id="PF13223">
    <property type="entry name" value="DUF4031"/>
    <property type="match status" value="1"/>
</dbReference>
<evidence type="ECO:0000313" key="3">
    <source>
        <dbReference type="Proteomes" id="UP000463857"/>
    </source>
</evidence>
<gene>
    <name evidence="2" type="ORF">EK0264_13050</name>
</gene>
<dbReference type="EMBL" id="CP047156">
    <property type="protein sequence ID" value="QHC01128.1"/>
    <property type="molecule type" value="Genomic_DNA"/>
</dbReference>
<evidence type="ECO:0000259" key="1">
    <source>
        <dbReference type="Pfam" id="PF13223"/>
    </source>
</evidence>
<evidence type="ECO:0000313" key="2">
    <source>
        <dbReference type="EMBL" id="QHC01128.1"/>
    </source>
</evidence>
<proteinExistence type="predicted"/>
<dbReference type="AlphaFoldDB" id="A0A7L4YPY2"/>
<dbReference type="RefSeq" id="WP_159546265.1">
    <property type="nucleotide sequence ID" value="NZ_CP047156.1"/>
</dbReference>